<dbReference type="InterPro" id="IPR017926">
    <property type="entry name" value="GATASE"/>
</dbReference>
<dbReference type="AlphaFoldDB" id="A0A437S536"/>
<dbReference type="PANTHER" id="PTHR11922">
    <property type="entry name" value="GMP SYNTHASE-RELATED"/>
    <property type="match status" value="1"/>
</dbReference>
<proteinExistence type="predicted"/>
<dbReference type="InterPro" id="IPR029062">
    <property type="entry name" value="Class_I_gatase-like"/>
</dbReference>
<dbReference type="GO" id="GO:0003921">
    <property type="term" value="F:GMP synthase activity"/>
    <property type="evidence" value="ECO:0007669"/>
    <property type="project" value="TreeGrafter"/>
</dbReference>
<dbReference type="EMBL" id="RLIH01000015">
    <property type="protein sequence ID" value="RVU54121.1"/>
    <property type="molecule type" value="Genomic_DNA"/>
</dbReference>
<evidence type="ECO:0000313" key="8">
    <source>
        <dbReference type="EMBL" id="RVU54121.1"/>
    </source>
</evidence>
<dbReference type="Gene3D" id="3.40.50.880">
    <property type="match status" value="1"/>
</dbReference>
<dbReference type="Proteomes" id="UP000288812">
    <property type="component" value="Unassembled WGS sequence"/>
</dbReference>
<evidence type="ECO:0000256" key="1">
    <source>
        <dbReference type="ARBA" id="ARBA00022598"/>
    </source>
</evidence>
<evidence type="ECO:0000256" key="6">
    <source>
        <dbReference type="ARBA" id="ARBA00031356"/>
    </source>
</evidence>
<dbReference type="RefSeq" id="WP_127725121.1">
    <property type="nucleotide sequence ID" value="NZ_RLIH01000015.1"/>
</dbReference>
<evidence type="ECO:0000256" key="5">
    <source>
        <dbReference type="ARBA" id="ARBA00022840"/>
    </source>
</evidence>
<dbReference type="PROSITE" id="PS51273">
    <property type="entry name" value="GATASE_TYPE_1"/>
    <property type="match status" value="1"/>
</dbReference>
<sequence>MKKILIVDFGYSNPDKIAEKISDLANIYLSNYKNAYEKALEFKVDGIIFGGGISDIMAEDAPRVDKAIYDLGLPIFGICSGMELIALDFGGVVGRDKFPFEKGDVVATLDSNSIIFKNLPEKQHTHMYHGYSVEELPKNFINIGSTENGPIAAFENPELKLYGTIFHPEGKYSQYGREILKNFINSI</sequence>
<reference evidence="8 9" key="1">
    <citation type="submission" date="2018-11" db="EMBL/GenBank/DDBJ databases">
        <title>Genome sequencing and assembly of Anaerosphaera sp. nov., GS7-6-2.</title>
        <authorList>
            <person name="Rettenmaier R."/>
            <person name="Liebl W."/>
            <person name="Zverlov V."/>
        </authorList>
    </citation>
    <scope>NUCLEOTIDE SEQUENCE [LARGE SCALE GENOMIC DNA]</scope>
    <source>
        <strain evidence="8 9">GS7-6-2</strain>
    </source>
</reference>
<dbReference type="SUPFAM" id="SSF52317">
    <property type="entry name" value="Class I glutamine amidotransferase-like"/>
    <property type="match status" value="1"/>
</dbReference>
<keyword evidence="1" id="KW-0436">Ligase</keyword>
<keyword evidence="3" id="KW-0332">GMP biosynthesis</keyword>
<dbReference type="GO" id="GO:0005829">
    <property type="term" value="C:cytosol"/>
    <property type="evidence" value="ECO:0007669"/>
    <property type="project" value="TreeGrafter"/>
</dbReference>
<organism evidence="8 9">
    <name type="scientific">Anaerosphaera multitolerans</name>
    <dbReference type="NCBI Taxonomy" id="2487351"/>
    <lineage>
        <taxon>Bacteria</taxon>
        <taxon>Bacillati</taxon>
        <taxon>Bacillota</taxon>
        <taxon>Tissierellia</taxon>
        <taxon>Tissierellales</taxon>
        <taxon>Peptoniphilaceae</taxon>
        <taxon>Anaerosphaera</taxon>
    </lineage>
</organism>
<evidence type="ECO:0000256" key="3">
    <source>
        <dbReference type="ARBA" id="ARBA00022749"/>
    </source>
</evidence>
<evidence type="ECO:0000256" key="2">
    <source>
        <dbReference type="ARBA" id="ARBA00022741"/>
    </source>
</evidence>
<keyword evidence="9" id="KW-1185">Reference proteome</keyword>
<name>A0A437S536_9FIRM</name>
<evidence type="ECO:0000256" key="4">
    <source>
        <dbReference type="ARBA" id="ARBA00022755"/>
    </source>
</evidence>
<comment type="caution">
    <text evidence="8">The sequence shown here is derived from an EMBL/GenBank/DDBJ whole genome shotgun (WGS) entry which is preliminary data.</text>
</comment>
<keyword evidence="4" id="KW-0658">Purine biosynthesis</keyword>
<feature type="domain" description="Glutamine amidotransferase" evidence="7">
    <location>
        <begin position="5"/>
        <end position="184"/>
    </location>
</feature>
<dbReference type="PANTHER" id="PTHR11922:SF2">
    <property type="entry name" value="GMP SYNTHASE [GLUTAMINE-HYDROLYZING]"/>
    <property type="match status" value="1"/>
</dbReference>
<accession>A0A437S536</accession>
<dbReference type="Pfam" id="PF00117">
    <property type="entry name" value="GATase"/>
    <property type="match status" value="1"/>
</dbReference>
<gene>
    <name evidence="8" type="ORF">EF514_09050</name>
</gene>
<evidence type="ECO:0000259" key="7">
    <source>
        <dbReference type="Pfam" id="PF00117"/>
    </source>
</evidence>
<dbReference type="GO" id="GO:0005524">
    <property type="term" value="F:ATP binding"/>
    <property type="evidence" value="ECO:0007669"/>
    <property type="project" value="UniProtKB-KW"/>
</dbReference>
<keyword evidence="5" id="KW-0067">ATP-binding</keyword>
<evidence type="ECO:0000313" key="9">
    <source>
        <dbReference type="Proteomes" id="UP000288812"/>
    </source>
</evidence>
<dbReference type="OrthoDB" id="9804328at2"/>
<keyword evidence="2" id="KW-0547">Nucleotide-binding</keyword>
<protein>
    <recommendedName>
        <fullName evidence="6">Glutamine amidotransferase</fullName>
    </recommendedName>
</protein>